<dbReference type="InterPro" id="IPR000515">
    <property type="entry name" value="MetI-like"/>
</dbReference>
<keyword evidence="5 7" id="KW-1133">Transmembrane helix</keyword>
<feature type="transmembrane region" description="Helical" evidence="7">
    <location>
        <begin position="174"/>
        <end position="199"/>
    </location>
</feature>
<organism evidence="9">
    <name type="scientific">Thermofilum pendens</name>
    <dbReference type="NCBI Taxonomy" id="2269"/>
    <lineage>
        <taxon>Archaea</taxon>
        <taxon>Thermoproteota</taxon>
        <taxon>Thermoprotei</taxon>
        <taxon>Thermofilales</taxon>
        <taxon>Thermofilaceae</taxon>
        <taxon>Thermofilum</taxon>
    </lineage>
</organism>
<dbReference type="GO" id="GO:0055085">
    <property type="term" value="P:transmembrane transport"/>
    <property type="evidence" value="ECO:0007669"/>
    <property type="project" value="InterPro"/>
</dbReference>
<dbReference type="AlphaFoldDB" id="A0A7C4B9X6"/>
<dbReference type="CDD" id="cd06261">
    <property type="entry name" value="TM_PBP2"/>
    <property type="match status" value="1"/>
</dbReference>
<evidence type="ECO:0000256" key="7">
    <source>
        <dbReference type="RuleBase" id="RU363032"/>
    </source>
</evidence>
<comment type="subcellular location">
    <subcellularLocation>
        <location evidence="1 7">Cell membrane</location>
        <topology evidence="1 7">Multi-pass membrane protein</topology>
    </subcellularLocation>
</comment>
<dbReference type="PANTHER" id="PTHR32243">
    <property type="entry name" value="MALTOSE TRANSPORT SYSTEM PERMEASE-RELATED"/>
    <property type="match status" value="1"/>
</dbReference>
<feature type="transmembrane region" description="Helical" evidence="7">
    <location>
        <begin position="66"/>
        <end position="88"/>
    </location>
</feature>
<accession>A0A7C4B9X6</accession>
<keyword evidence="4 7" id="KW-0812">Transmembrane</keyword>
<gene>
    <name evidence="9" type="ORF">ENV17_05610</name>
</gene>
<evidence type="ECO:0000256" key="3">
    <source>
        <dbReference type="ARBA" id="ARBA00022475"/>
    </source>
</evidence>
<protein>
    <submittedName>
        <fullName evidence="9">Carbohydrate ABC transporter permease</fullName>
    </submittedName>
</protein>
<evidence type="ECO:0000259" key="8">
    <source>
        <dbReference type="PROSITE" id="PS50928"/>
    </source>
</evidence>
<evidence type="ECO:0000256" key="2">
    <source>
        <dbReference type="ARBA" id="ARBA00022448"/>
    </source>
</evidence>
<keyword evidence="2 7" id="KW-0813">Transport</keyword>
<comment type="similarity">
    <text evidence="7">Belongs to the binding-protein-dependent transport system permease family.</text>
</comment>
<evidence type="ECO:0000256" key="6">
    <source>
        <dbReference type="ARBA" id="ARBA00023136"/>
    </source>
</evidence>
<keyword evidence="6 7" id="KW-0472">Membrane</keyword>
<keyword evidence="3" id="KW-1003">Cell membrane</keyword>
<proteinExistence type="inferred from homology"/>
<dbReference type="PANTHER" id="PTHR32243:SF18">
    <property type="entry name" value="INNER MEMBRANE ABC TRANSPORTER PERMEASE PROTEIN YCJP"/>
    <property type="match status" value="1"/>
</dbReference>
<evidence type="ECO:0000256" key="5">
    <source>
        <dbReference type="ARBA" id="ARBA00022989"/>
    </source>
</evidence>
<comment type="caution">
    <text evidence="9">The sequence shown here is derived from an EMBL/GenBank/DDBJ whole genome shotgun (WGS) entry which is preliminary data.</text>
</comment>
<evidence type="ECO:0000313" key="9">
    <source>
        <dbReference type="EMBL" id="HGI43841.1"/>
    </source>
</evidence>
<dbReference type="Pfam" id="PF00528">
    <property type="entry name" value="BPD_transp_1"/>
    <property type="match status" value="1"/>
</dbReference>
<dbReference type="Gene3D" id="1.10.3720.10">
    <property type="entry name" value="MetI-like"/>
    <property type="match status" value="1"/>
</dbReference>
<dbReference type="EMBL" id="DTFI01000134">
    <property type="protein sequence ID" value="HGI43841.1"/>
    <property type="molecule type" value="Genomic_DNA"/>
</dbReference>
<sequence>MRSSAWYTLAAVLLILWIGIPLAYTFLAAFADVQSYYEQLLPTRYTLENIRMFLQLGALDAALRSLAVAVLTIIISFALGLPAGYTLGRWAFRGREAFRLAIFSARIFPVMIMAVPMASLSISIGLYDTLIGVAFIHAALALPFVVLITSSIFASVPKELEEAGMVFGLTRWQVFARITAPLAAPGLTAAAMFTFVISWNEAFAATILASRERTLPALTVATTVAGVGGAAPDPYKFASAALLSLPAFLIMAYMRKYLTVMWGSQR</sequence>
<evidence type="ECO:0000256" key="1">
    <source>
        <dbReference type="ARBA" id="ARBA00004651"/>
    </source>
</evidence>
<dbReference type="PROSITE" id="PS50928">
    <property type="entry name" value="ABC_TM1"/>
    <property type="match status" value="1"/>
</dbReference>
<dbReference type="SUPFAM" id="SSF161098">
    <property type="entry name" value="MetI-like"/>
    <property type="match status" value="1"/>
</dbReference>
<evidence type="ECO:0000256" key="4">
    <source>
        <dbReference type="ARBA" id="ARBA00022692"/>
    </source>
</evidence>
<feature type="transmembrane region" description="Helical" evidence="7">
    <location>
        <begin position="7"/>
        <end position="31"/>
    </location>
</feature>
<dbReference type="InterPro" id="IPR035906">
    <property type="entry name" value="MetI-like_sf"/>
</dbReference>
<reference evidence="9" key="1">
    <citation type="journal article" date="2020" name="mSystems">
        <title>Genome- and Community-Level Interaction Insights into Carbon Utilization and Element Cycling Functions of Hydrothermarchaeota in Hydrothermal Sediment.</title>
        <authorList>
            <person name="Zhou Z."/>
            <person name="Liu Y."/>
            <person name="Xu W."/>
            <person name="Pan J."/>
            <person name="Luo Z.H."/>
            <person name="Li M."/>
        </authorList>
    </citation>
    <scope>NUCLEOTIDE SEQUENCE [LARGE SCALE GENOMIC DNA]</scope>
    <source>
        <strain evidence="9">SpSt-735</strain>
    </source>
</reference>
<dbReference type="GO" id="GO:0005886">
    <property type="term" value="C:plasma membrane"/>
    <property type="evidence" value="ECO:0007669"/>
    <property type="project" value="UniProtKB-SubCell"/>
</dbReference>
<feature type="transmembrane region" description="Helical" evidence="7">
    <location>
        <begin position="130"/>
        <end position="153"/>
    </location>
</feature>
<feature type="transmembrane region" description="Helical" evidence="7">
    <location>
        <begin position="100"/>
        <end position="124"/>
    </location>
</feature>
<feature type="transmembrane region" description="Helical" evidence="7">
    <location>
        <begin position="237"/>
        <end position="254"/>
    </location>
</feature>
<feature type="domain" description="ABC transmembrane type-1" evidence="8">
    <location>
        <begin position="62"/>
        <end position="254"/>
    </location>
</feature>
<name>A0A7C4B9X6_THEPE</name>
<dbReference type="InterPro" id="IPR050901">
    <property type="entry name" value="BP-dep_ABC_trans_perm"/>
</dbReference>